<accession>A0A7X3HEH7</accession>
<gene>
    <name evidence="3" type="ORF">GO594_31490</name>
</gene>
<organism evidence="3 4">
    <name type="scientific">Metapseudomonas otitidis</name>
    <dbReference type="NCBI Taxonomy" id="319939"/>
    <lineage>
        <taxon>Bacteria</taxon>
        <taxon>Pseudomonadati</taxon>
        <taxon>Pseudomonadota</taxon>
        <taxon>Gammaproteobacteria</taxon>
        <taxon>Pseudomonadales</taxon>
        <taxon>Pseudomonadaceae</taxon>
        <taxon>Metapseudomonas</taxon>
    </lineage>
</organism>
<dbReference type="AlphaFoldDB" id="A0A7X3HEH7"/>
<feature type="region of interest" description="Disordered" evidence="2">
    <location>
        <begin position="85"/>
        <end position="108"/>
    </location>
</feature>
<proteinExistence type="predicted"/>
<comment type="caution">
    <text evidence="3">The sequence shown here is derived from an EMBL/GenBank/DDBJ whole genome shotgun (WGS) entry which is preliminary data.</text>
</comment>
<feature type="compositionally biased region" description="Basic and acidic residues" evidence="2">
    <location>
        <begin position="96"/>
        <end position="108"/>
    </location>
</feature>
<dbReference type="GO" id="GO:0051301">
    <property type="term" value="P:cell division"/>
    <property type="evidence" value="ECO:0007669"/>
    <property type="project" value="UniProtKB-KW"/>
</dbReference>
<name>A0A7X3HEH7_9GAMM</name>
<feature type="non-terminal residue" evidence="3">
    <location>
        <position position="108"/>
    </location>
</feature>
<evidence type="ECO:0000256" key="2">
    <source>
        <dbReference type="SAM" id="MobiDB-lite"/>
    </source>
</evidence>
<keyword evidence="1" id="KW-0175">Coiled coil</keyword>
<evidence type="ECO:0000256" key="1">
    <source>
        <dbReference type="SAM" id="Coils"/>
    </source>
</evidence>
<feature type="coiled-coil region" evidence="1">
    <location>
        <begin position="14"/>
        <end position="41"/>
    </location>
</feature>
<evidence type="ECO:0000313" key="4">
    <source>
        <dbReference type="Proteomes" id="UP000461288"/>
    </source>
</evidence>
<dbReference type="Proteomes" id="UP000461288">
    <property type="component" value="Unassembled WGS sequence"/>
</dbReference>
<feature type="non-terminal residue" evidence="3">
    <location>
        <position position="1"/>
    </location>
</feature>
<keyword evidence="3" id="KW-0132">Cell division</keyword>
<sequence length="108" mass="11089">ADARKYSDTSSTDIAALRSELEAAKADAKKAKEEAAKAKAAASSPKMDVSQSAFAAAGAGAGIATAETHMQAAKVLGLAQEMADRLTSEAQNDSKSMLDEARSASERQ</sequence>
<keyword evidence="3" id="KW-0131">Cell cycle</keyword>
<dbReference type="EMBL" id="WTFN01000524">
    <property type="protein sequence ID" value="MWK60497.1"/>
    <property type="molecule type" value="Genomic_DNA"/>
</dbReference>
<protein>
    <submittedName>
        <fullName evidence="3">Cell division protein</fullName>
    </submittedName>
</protein>
<evidence type="ECO:0000313" key="3">
    <source>
        <dbReference type="EMBL" id="MWK60497.1"/>
    </source>
</evidence>
<reference evidence="3 4" key="1">
    <citation type="submission" date="2019-12" db="EMBL/GenBank/DDBJ databases">
        <title>Draft genome sequence of Pseudomonas otitidis recovered from a chicken carcass.</title>
        <authorList>
            <person name="Vieira T.R."/>
            <person name="Oliviera E.F.C."/>
            <person name="Silva N.M.V."/>
            <person name="Sambrano G.E."/>
            <person name="Cibulski S.P."/>
            <person name="Cardoso M.R.I."/>
        </authorList>
    </citation>
    <scope>NUCLEOTIDE SEQUENCE [LARGE SCALE GENOMIC DNA]</scope>
    <source>
        <strain evidence="3 4">25_K</strain>
    </source>
</reference>